<sequence length="56" mass="6376">MIFSCGRDLCRVCALRNTKKYLCYIRKWTHDRSPTLSGGDYPNAPDFPTLDTASYG</sequence>
<dbReference type="AlphaFoldDB" id="H8FVI1"/>
<evidence type="ECO:0000313" key="3">
    <source>
        <dbReference type="Proteomes" id="UP000004169"/>
    </source>
</evidence>
<accession>H8FVI1</accession>
<reference evidence="2 3" key="1">
    <citation type="journal article" date="2012" name="J. Bacteriol.">
        <title>Draft Genome Sequence of the Purple Photosynthetic Bacterium Phaeospirillum molischianum DSM120, a Particularly Versatile Bacterium.</title>
        <authorList>
            <person name="Duquesne K."/>
            <person name="Prima V."/>
            <person name="Ji B."/>
            <person name="Rouy Z."/>
            <person name="Medigue C."/>
            <person name="Talla E."/>
            <person name="Sturgis J.N."/>
        </authorList>
    </citation>
    <scope>NUCLEOTIDE SEQUENCE [LARGE SCALE GENOMIC DNA]</scope>
    <source>
        <strain evidence="3">DSM120</strain>
    </source>
</reference>
<proteinExistence type="predicted"/>
<evidence type="ECO:0000256" key="1">
    <source>
        <dbReference type="SAM" id="MobiDB-lite"/>
    </source>
</evidence>
<comment type="caution">
    <text evidence="2">The sequence shown here is derived from an EMBL/GenBank/DDBJ whole genome shotgun (WGS) entry which is preliminary data.</text>
</comment>
<gene>
    <name evidence="2" type="ORF">PHAMO_380037</name>
</gene>
<dbReference type="STRING" id="1150626.PHAMO_380037"/>
<dbReference type="EMBL" id="CAHP01000032">
    <property type="protein sequence ID" value="CCG42369.1"/>
    <property type="molecule type" value="Genomic_DNA"/>
</dbReference>
<name>H8FVI1_MAGML</name>
<evidence type="ECO:0000313" key="2">
    <source>
        <dbReference type="EMBL" id="CCG42369.1"/>
    </source>
</evidence>
<dbReference type="Proteomes" id="UP000004169">
    <property type="component" value="Unassembled WGS sequence"/>
</dbReference>
<feature type="region of interest" description="Disordered" evidence="1">
    <location>
        <begin position="31"/>
        <end position="56"/>
    </location>
</feature>
<organism evidence="2 3">
    <name type="scientific">Magnetospirillum molischianum DSM 120</name>
    <dbReference type="NCBI Taxonomy" id="1150626"/>
    <lineage>
        <taxon>Bacteria</taxon>
        <taxon>Pseudomonadati</taxon>
        <taxon>Pseudomonadota</taxon>
        <taxon>Alphaproteobacteria</taxon>
        <taxon>Rhodospirillales</taxon>
        <taxon>Rhodospirillaceae</taxon>
        <taxon>Magnetospirillum</taxon>
    </lineage>
</organism>
<keyword evidence="3" id="KW-1185">Reference proteome</keyword>
<protein>
    <submittedName>
        <fullName evidence="2">Uncharacterized protein</fullName>
    </submittedName>
</protein>